<evidence type="ECO:0000313" key="5">
    <source>
        <dbReference type="EMBL" id="EAR82015.4"/>
    </source>
</evidence>
<dbReference type="KEGG" id="tet:TTHERM_01356370"/>
<dbReference type="Proteomes" id="UP000009168">
    <property type="component" value="Unassembled WGS sequence"/>
</dbReference>
<name>Q229P1_TETTS</name>
<proteinExistence type="predicted"/>
<keyword evidence="6" id="KW-1185">Reference proteome</keyword>
<keyword evidence="3" id="KW-0677">Repeat</keyword>
<protein>
    <submittedName>
        <fullName evidence="5">Kinase domain protein</fullName>
    </submittedName>
</protein>
<keyword evidence="5" id="KW-0808">Transferase</keyword>
<evidence type="ECO:0000313" key="6">
    <source>
        <dbReference type="Proteomes" id="UP000009168"/>
    </source>
</evidence>
<dbReference type="PANTHER" id="PTHR24113">
    <property type="entry name" value="RAN GTPASE-ACTIVATING PROTEIN 1"/>
    <property type="match status" value="1"/>
</dbReference>
<dbReference type="GO" id="GO:0031267">
    <property type="term" value="F:small GTPase binding"/>
    <property type="evidence" value="ECO:0007669"/>
    <property type="project" value="TreeGrafter"/>
</dbReference>
<dbReference type="SMART" id="SM00368">
    <property type="entry name" value="LRR_RI"/>
    <property type="match status" value="8"/>
</dbReference>
<dbReference type="RefSeq" id="XP_001029678.4">
    <property type="nucleotide sequence ID" value="XM_001029678.4"/>
</dbReference>
<dbReference type="OrthoDB" id="120976at2759"/>
<evidence type="ECO:0000256" key="3">
    <source>
        <dbReference type="ARBA" id="ARBA00022737"/>
    </source>
</evidence>
<dbReference type="GO" id="GO:0005829">
    <property type="term" value="C:cytosol"/>
    <property type="evidence" value="ECO:0007669"/>
    <property type="project" value="TreeGrafter"/>
</dbReference>
<evidence type="ECO:0000256" key="4">
    <source>
        <dbReference type="SAM" id="Phobius"/>
    </source>
</evidence>
<dbReference type="GeneID" id="7834146"/>
<dbReference type="EMBL" id="GG662784">
    <property type="protein sequence ID" value="EAR82015.4"/>
    <property type="molecule type" value="Genomic_DNA"/>
</dbReference>
<dbReference type="GO" id="GO:0005096">
    <property type="term" value="F:GTPase activator activity"/>
    <property type="evidence" value="ECO:0007669"/>
    <property type="project" value="UniProtKB-KW"/>
</dbReference>
<feature type="transmembrane region" description="Helical" evidence="4">
    <location>
        <begin position="76"/>
        <end position="98"/>
    </location>
</feature>
<keyword evidence="4" id="KW-0812">Transmembrane</keyword>
<dbReference type="AlphaFoldDB" id="Q229P1"/>
<keyword evidence="4" id="KW-1133">Transmembrane helix</keyword>
<keyword evidence="5" id="KW-0418">Kinase</keyword>
<dbReference type="Gene3D" id="3.80.10.10">
    <property type="entry name" value="Ribonuclease Inhibitor"/>
    <property type="match status" value="4"/>
</dbReference>
<dbReference type="InParanoid" id="Q229P1"/>
<keyword evidence="2" id="KW-0433">Leucine-rich repeat</keyword>
<evidence type="ECO:0000256" key="1">
    <source>
        <dbReference type="ARBA" id="ARBA00022468"/>
    </source>
</evidence>
<dbReference type="HOGENOM" id="CLU_353966_0_0_1"/>
<dbReference type="Pfam" id="PF13516">
    <property type="entry name" value="LRR_6"/>
    <property type="match status" value="8"/>
</dbReference>
<dbReference type="GO" id="GO:0006913">
    <property type="term" value="P:nucleocytoplasmic transport"/>
    <property type="evidence" value="ECO:0007669"/>
    <property type="project" value="TreeGrafter"/>
</dbReference>
<keyword evidence="1" id="KW-0343">GTPase activation</keyword>
<dbReference type="InterPro" id="IPR001611">
    <property type="entry name" value="Leu-rich_rpt"/>
</dbReference>
<gene>
    <name evidence="5" type="ORF">TTHERM_01356370</name>
</gene>
<reference evidence="6" key="1">
    <citation type="journal article" date="2006" name="PLoS Biol.">
        <title>Macronuclear genome sequence of the ciliate Tetrahymena thermophila, a model eukaryote.</title>
        <authorList>
            <person name="Eisen J.A."/>
            <person name="Coyne R.S."/>
            <person name="Wu M."/>
            <person name="Wu D."/>
            <person name="Thiagarajan M."/>
            <person name="Wortman J.R."/>
            <person name="Badger J.H."/>
            <person name="Ren Q."/>
            <person name="Amedeo P."/>
            <person name="Jones K.M."/>
            <person name="Tallon L.J."/>
            <person name="Delcher A.L."/>
            <person name="Salzberg S.L."/>
            <person name="Silva J.C."/>
            <person name="Haas B.J."/>
            <person name="Majoros W.H."/>
            <person name="Farzad M."/>
            <person name="Carlton J.M."/>
            <person name="Smith R.K. Jr."/>
            <person name="Garg J."/>
            <person name="Pearlman R.E."/>
            <person name="Karrer K.M."/>
            <person name="Sun L."/>
            <person name="Manning G."/>
            <person name="Elde N.C."/>
            <person name="Turkewitz A.P."/>
            <person name="Asai D.J."/>
            <person name="Wilkes D.E."/>
            <person name="Wang Y."/>
            <person name="Cai H."/>
            <person name="Collins K."/>
            <person name="Stewart B.A."/>
            <person name="Lee S.R."/>
            <person name="Wilamowska K."/>
            <person name="Weinberg Z."/>
            <person name="Ruzzo W.L."/>
            <person name="Wloga D."/>
            <person name="Gaertig J."/>
            <person name="Frankel J."/>
            <person name="Tsao C.-C."/>
            <person name="Gorovsky M.A."/>
            <person name="Keeling P.J."/>
            <person name="Waller R.F."/>
            <person name="Patron N.J."/>
            <person name="Cherry J.M."/>
            <person name="Stover N.A."/>
            <person name="Krieger C.J."/>
            <person name="del Toro C."/>
            <person name="Ryder H.F."/>
            <person name="Williamson S.C."/>
            <person name="Barbeau R.A."/>
            <person name="Hamilton E.P."/>
            <person name="Orias E."/>
        </authorList>
    </citation>
    <scope>NUCLEOTIDE SEQUENCE [LARGE SCALE GENOMIC DNA]</scope>
    <source>
        <strain evidence="6">SB210</strain>
    </source>
</reference>
<keyword evidence="4" id="KW-0472">Membrane</keyword>
<dbReference type="GO" id="GO:0048471">
    <property type="term" value="C:perinuclear region of cytoplasm"/>
    <property type="evidence" value="ECO:0007669"/>
    <property type="project" value="TreeGrafter"/>
</dbReference>
<dbReference type="InterPro" id="IPR027038">
    <property type="entry name" value="RanGap"/>
</dbReference>
<dbReference type="InterPro" id="IPR032675">
    <property type="entry name" value="LRR_dom_sf"/>
</dbReference>
<organism evidence="5 6">
    <name type="scientific">Tetrahymena thermophila (strain SB210)</name>
    <dbReference type="NCBI Taxonomy" id="312017"/>
    <lineage>
        <taxon>Eukaryota</taxon>
        <taxon>Sar</taxon>
        <taxon>Alveolata</taxon>
        <taxon>Ciliophora</taxon>
        <taxon>Intramacronucleata</taxon>
        <taxon>Oligohymenophorea</taxon>
        <taxon>Hymenostomatida</taxon>
        <taxon>Tetrahymenina</taxon>
        <taxon>Tetrahymenidae</taxon>
        <taxon>Tetrahymena</taxon>
    </lineage>
</organism>
<feature type="non-terminal residue" evidence="5">
    <location>
        <position position="1"/>
    </location>
</feature>
<dbReference type="GO" id="GO:0005634">
    <property type="term" value="C:nucleus"/>
    <property type="evidence" value="ECO:0007669"/>
    <property type="project" value="TreeGrafter"/>
</dbReference>
<dbReference type="GO" id="GO:0016301">
    <property type="term" value="F:kinase activity"/>
    <property type="evidence" value="ECO:0007669"/>
    <property type="project" value="UniProtKB-KW"/>
</dbReference>
<dbReference type="PANTHER" id="PTHR24113:SF12">
    <property type="entry name" value="RAN GTPASE-ACTIVATING PROTEIN 1"/>
    <property type="match status" value="1"/>
</dbReference>
<sequence>LNYIDAQGAKDLGTGIAQCKNITTLTLDLYQLSPLVIYQLTCLFTYQPNKIQRISFLTHHNTTKILTKTIVFLPSFLLHIYLFNSLFILIIKVRIILVMRVQKIQAQEQPSARISQLQLFIYTCHLLTNLLIYLLTKQNITNFFTYSSQHNQNTNESHYFFTILSPPYLFIQFVIYSNNQSQNNIGDEGAKDLGTGIAQCKNITTLTLDLYYQLIKPACHLLTNLLIYLLTKQNITNFFTYSSQHNQNTNESHRFFTILSPPYLFIQFVIYSYIQSENNIGDEGAKDLGTGIAQCKNITTLTLYLQKNNIGAQGAKDLGTGIAQCKNITTLTLKLQKSNIGDEGAKDLGTGIAQCKNITTLTLYLYENNIGDEGAKDLGTGIAQCKNITTLTLDLYENNIGDEGAKDLGTGIAQCKNITTLTLDLQWNYIGAQGAKDLGTGIAQCKNITTLTLYLYENNIGAQGAKDLGTGIAQCKNITTLTLKLQKNNIGAKGAKDLGTGIAQCKNITTLTLVLLQNQIY</sequence>
<evidence type="ECO:0000256" key="2">
    <source>
        <dbReference type="ARBA" id="ARBA00022614"/>
    </source>
</evidence>
<accession>Q229P1</accession>
<dbReference type="SUPFAM" id="SSF52047">
    <property type="entry name" value="RNI-like"/>
    <property type="match status" value="1"/>
</dbReference>
<feature type="transmembrane region" description="Helical" evidence="4">
    <location>
        <begin position="119"/>
        <end position="136"/>
    </location>
</feature>